<gene>
    <name evidence="7" type="ORF">IFM89_026932</name>
</gene>
<keyword evidence="3 6" id="KW-0812">Transmembrane</keyword>
<dbReference type="PANTHER" id="PTHR47830:SF2">
    <property type="entry name" value="PROTEIN, PUTATIVE-RELATED"/>
    <property type="match status" value="1"/>
</dbReference>
<sequence length="163" mass="17808">MECSFTGKEISGVGNPGFRVYELLAGLTLVCASCCFYLSLRPTAFFVEVVLCCGLVFKGTWVLQAGLSLYTDTFSPKGCRKISLLESHVKSNVQCELEEDGLRGVALIDLLFVVHAIGILVMCFVLFGTLSCNRHLRCGSYSALADIESESLLVRPLPEVELE</sequence>
<keyword evidence="8" id="KW-1185">Reference proteome</keyword>
<feature type="transmembrane region" description="Helical" evidence="6">
    <location>
        <begin position="45"/>
        <end position="67"/>
    </location>
</feature>
<dbReference type="EMBL" id="JADFTS010000004">
    <property type="protein sequence ID" value="KAF9611052.1"/>
    <property type="molecule type" value="Genomic_DNA"/>
</dbReference>
<name>A0A835I7D9_9MAGN</name>
<evidence type="ECO:0000313" key="7">
    <source>
        <dbReference type="EMBL" id="KAF9611052.1"/>
    </source>
</evidence>
<dbReference type="InterPro" id="IPR006904">
    <property type="entry name" value="DUF716"/>
</dbReference>
<comment type="caution">
    <text evidence="7">The sequence shown here is derived from an EMBL/GenBank/DDBJ whole genome shotgun (WGS) entry which is preliminary data.</text>
</comment>
<keyword evidence="5 6" id="KW-0472">Membrane</keyword>
<accession>A0A835I7D9</accession>
<evidence type="ECO:0000256" key="1">
    <source>
        <dbReference type="ARBA" id="ARBA00004141"/>
    </source>
</evidence>
<dbReference type="AlphaFoldDB" id="A0A835I7D9"/>
<dbReference type="GO" id="GO:0016020">
    <property type="term" value="C:membrane"/>
    <property type="evidence" value="ECO:0007669"/>
    <property type="project" value="UniProtKB-SubCell"/>
</dbReference>
<evidence type="ECO:0000256" key="4">
    <source>
        <dbReference type="ARBA" id="ARBA00022989"/>
    </source>
</evidence>
<feature type="transmembrane region" description="Helical" evidence="6">
    <location>
        <begin position="20"/>
        <end position="38"/>
    </location>
</feature>
<protein>
    <submittedName>
        <fullName evidence="7">Uncharacterized protein</fullName>
    </submittedName>
</protein>
<comment type="similarity">
    <text evidence="2">Belongs to the TMEM45 family.</text>
</comment>
<feature type="transmembrane region" description="Helical" evidence="6">
    <location>
        <begin position="106"/>
        <end position="127"/>
    </location>
</feature>
<dbReference type="Proteomes" id="UP000631114">
    <property type="component" value="Unassembled WGS sequence"/>
</dbReference>
<dbReference type="OrthoDB" id="1842378at2759"/>
<evidence type="ECO:0000256" key="2">
    <source>
        <dbReference type="ARBA" id="ARBA00006948"/>
    </source>
</evidence>
<evidence type="ECO:0000256" key="3">
    <source>
        <dbReference type="ARBA" id="ARBA00022692"/>
    </source>
</evidence>
<keyword evidence="4 6" id="KW-1133">Transmembrane helix</keyword>
<dbReference type="Pfam" id="PF04819">
    <property type="entry name" value="DUF716"/>
    <property type="match status" value="1"/>
</dbReference>
<organism evidence="7 8">
    <name type="scientific">Coptis chinensis</name>
    <dbReference type="NCBI Taxonomy" id="261450"/>
    <lineage>
        <taxon>Eukaryota</taxon>
        <taxon>Viridiplantae</taxon>
        <taxon>Streptophyta</taxon>
        <taxon>Embryophyta</taxon>
        <taxon>Tracheophyta</taxon>
        <taxon>Spermatophyta</taxon>
        <taxon>Magnoliopsida</taxon>
        <taxon>Ranunculales</taxon>
        <taxon>Ranunculaceae</taxon>
        <taxon>Coptidoideae</taxon>
        <taxon>Coptis</taxon>
    </lineage>
</organism>
<proteinExistence type="inferred from homology"/>
<evidence type="ECO:0000256" key="6">
    <source>
        <dbReference type="SAM" id="Phobius"/>
    </source>
</evidence>
<evidence type="ECO:0000313" key="8">
    <source>
        <dbReference type="Proteomes" id="UP000631114"/>
    </source>
</evidence>
<dbReference type="PANTHER" id="PTHR47830">
    <property type="entry name" value="OS11G0534100 PROTEIN"/>
    <property type="match status" value="1"/>
</dbReference>
<reference evidence="7 8" key="1">
    <citation type="submission" date="2020-10" db="EMBL/GenBank/DDBJ databases">
        <title>The Coptis chinensis genome and diversification of protoberbering-type alkaloids.</title>
        <authorList>
            <person name="Wang B."/>
            <person name="Shu S."/>
            <person name="Song C."/>
            <person name="Liu Y."/>
        </authorList>
    </citation>
    <scope>NUCLEOTIDE SEQUENCE [LARGE SCALE GENOMIC DNA]</scope>
    <source>
        <strain evidence="7">HL-2020</strain>
        <tissue evidence="7">Leaf</tissue>
    </source>
</reference>
<comment type="subcellular location">
    <subcellularLocation>
        <location evidence="1">Membrane</location>
        <topology evidence="1">Multi-pass membrane protein</topology>
    </subcellularLocation>
</comment>
<evidence type="ECO:0000256" key="5">
    <source>
        <dbReference type="ARBA" id="ARBA00023136"/>
    </source>
</evidence>